<gene>
    <name evidence="3" type="ORF">E5R92_02350</name>
</gene>
<dbReference type="FunFam" id="3.90.1010.10:FF:000002">
    <property type="entry name" value="Iron-sulfur cluster assembly scaffold protein NifU"/>
    <property type="match status" value="1"/>
</dbReference>
<evidence type="ECO:0000313" key="4">
    <source>
        <dbReference type="Proteomes" id="UP000501094"/>
    </source>
</evidence>
<dbReference type="Pfam" id="PF01592">
    <property type="entry name" value="NifU_N"/>
    <property type="match status" value="1"/>
</dbReference>
<dbReference type="AlphaFoldDB" id="A0A6H1Q137"/>
<evidence type="ECO:0000256" key="1">
    <source>
        <dbReference type="ARBA" id="ARBA00006420"/>
    </source>
</evidence>
<dbReference type="CDD" id="cd06664">
    <property type="entry name" value="IscU_like"/>
    <property type="match status" value="1"/>
</dbReference>
<accession>A0A6H1Q137</accession>
<dbReference type="GO" id="GO:0016226">
    <property type="term" value="P:iron-sulfur cluster assembly"/>
    <property type="evidence" value="ECO:0007669"/>
    <property type="project" value="InterPro"/>
</dbReference>
<dbReference type="Proteomes" id="UP000501094">
    <property type="component" value="Chromosome"/>
</dbReference>
<keyword evidence="4" id="KW-1185">Reference proteome</keyword>
<evidence type="ECO:0000259" key="2">
    <source>
        <dbReference type="Pfam" id="PF01592"/>
    </source>
</evidence>
<name>A0A6H1Q137_9PROT</name>
<dbReference type="GO" id="GO:0051536">
    <property type="term" value="F:iron-sulfur cluster binding"/>
    <property type="evidence" value="ECO:0007669"/>
    <property type="project" value="InterPro"/>
</dbReference>
<dbReference type="PANTHER" id="PTHR10093">
    <property type="entry name" value="IRON-SULFUR CLUSTER ASSEMBLY ENZYME NIFU HOMOLOG"/>
    <property type="match status" value="1"/>
</dbReference>
<dbReference type="KEGG" id="peg:E5R92_02350"/>
<dbReference type="Gene3D" id="3.90.1010.10">
    <property type="match status" value="1"/>
</dbReference>
<protein>
    <submittedName>
        <fullName evidence="3">SUF system NifU family Fe-S cluster assembly protein</fullName>
    </submittedName>
</protein>
<comment type="similarity">
    <text evidence="1">Belongs to the NifU family.</text>
</comment>
<evidence type="ECO:0000313" key="3">
    <source>
        <dbReference type="EMBL" id="QIZ20627.1"/>
    </source>
</evidence>
<dbReference type="SUPFAM" id="SSF82649">
    <property type="entry name" value="SufE/NifU"/>
    <property type="match status" value="1"/>
</dbReference>
<sequence length="156" mass="17564">MNLKELYQEIILEHGKNPRNLGKTDDFNKDAKGHNPLCGDNVHVYLKLNGQKIVEDISFEGSGCAISMASASIMTDLIKGKNEHEAKEIIEDFLGMIKENPKLNSENLKEDEKTKLMCLSGVKKYPMRVKCATLSWHTLVSAIDNTQEEINTEKLD</sequence>
<dbReference type="NCBIfam" id="TIGR01994">
    <property type="entry name" value="SUF_scaf_2"/>
    <property type="match status" value="1"/>
</dbReference>
<dbReference type="InterPro" id="IPR002871">
    <property type="entry name" value="NIF_FeS_clus_asmbl_NifU_N"/>
</dbReference>
<dbReference type="EMBL" id="CP038852">
    <property type="protein sequence ID" value="QIZ20627.1"/>
    <property type="molecule type" value="Genomic_DNA"/>
</dbReference>
<feature type="domain" description="NIF system FeS cluster assembly NifU N-terminal" evidence="2">
    <location>
        <begin position="7"/>
        <end position="131"/>
    </location>
</feature>
<dbReference type="GO" id="GO:0005506">
    <property type="term" value="F:iron ion binding"/>
    <property type="evidence" value="ECO:0007669"/>
    <property type="project" value="InterPro"/>
</dbReference>
<proteinExistence type="inferred from homology"/>
<dbReference type="RefSeq" id="WP_168606512.1">
    <property type="nucleotide sequence ID" value="NZ_CP038852.1"/>
</dbReference>
<organism evidence="3 4">
    <name type="scientific">Candidatus Pelagibacter giovannonii</name>
    <dbReference type="NCBI Taxonomy" id="2563896"/>
    <lineage>
        <taxon>Bacteria</taxon>
        <taxon>Pseudomonadati</taxon>
        <taxon>Pseudomonadota</taxon>
        <taxon>Alphaproteobacteria</taxon>
        <taxon>Candidatus Pelagibacterales</taxon>
        <taxon>Candidatus Pelagibacteraceae</taxon>
        <taxon>Candidatus Pelagibacter</taxon>
    </lineage>
</organism>
<reference evidence="3 4" key="1">
    <citation type="journal article" date="2020" name="Nat. Microbiol.">
        <title>Lysogenic host-virus interactions in SAR11 marine bacteria.</title>
        <authorList>
            <person name="Morris R.M."/>
            <person name="Cain K.R."/>
            <person name="Hvorecny K.L."/>
            <person name="Kollman J.M."/>
        </authorList>
    </citation>
    <scope>NUCLEOTIDE SEQUENCE [LARGE SCALE GENOMIC DNA]</scope>
    <source>
        <strain evidence="3 4">NP1</strain>
    </source>
</reference>